<organism evidence="4 5">
    <name type="scientific">Variibacter gotjawalensis</name>
    <dbReference type="NCBI Taxonomy" id="1333996"/>
    <lineage>
        <taxon>Bacteria</taxon>
        <taxon>Pseudomonadati</taxon>
        <taxon>Pseudomonadota</taxon>
        <taxon>Alphaproteobacteria</taxon>
        <taxon>Hyphomicrobiales</taxon>
        <taxon>Nitrobacteraceae</taxon>
        <taxon>Variibacter</taxon>
    </lineage>
</organism>
<dbReference type="SMART" id="SM00062">
    <property type="entry name" value="PBPb"/>
    <property type="match status" value="1"/>
</dbReference>
<dbReference type="InterPro" id="IPR001638">
    <property type="entry name" value="Solute-binding_3/MltF_N"/>
</dbReference>
<dbReference type="KEGG" id="vgo:GJW-30_1_00183"/>
<dbReference type="PANTHER" id="PTHR35936:SF17">
    <property type="entry name" value="ARGININE-BINDING EXTRACELLULAR PROTEIN ARTP"/>
    <property type="match status" value="1"/>
</dbReference>
<dbReference type="Proteomes" id="UP000236884">
    <property type="component" value="Chromosome"/>
</dbReference>
<protein>
    <submittedName>
        <fullName evidence="4">ABC transporter glutamine-binding protein GlnH</fullName>
    </submittedName>
</protein>
<evidence type="ECO:0000313" key="4">
    <source>
        <dbReference type="EMBL" id="BAT57675.1"/>
    </source>
</evidence>
<reference evidence="4 5" key="1">
    <citation type="submission" date="2015-08" db="EMBL/GenBank/DDBJ databases">
        <title>Investigation of the bacterial diversity of lava forest soil.</title>
        <authorList>
            <person name="Lee J.S."/>
        </authorList>
    </citation>
    <scope>NUCLEOTIDE SEQUENCE [LARGE SCALE GENOMIC DNA]</scope>
    <source>
        <strain evidence="4 5">GJW-30</strain>
    </source>
</reference>
<evidence type="ECO:0000256" key="2">
    <source>
        <dbReference type="SAM" id="SignalP"/>
    </source>
</evidence>
<evidence type="ECO:0000256" key="1">
    <source>
        <dbReference type="ARBA" id="ARBA00022729"/>
    </source>
</evidence>
<sequence>MRLLGSCLAALLACSLSAQAQDREATMKELAPTGTLRVAVAVGPAASALWTTRDATTGRPRGVTIDLGTALGAKLGIPVTFVELKSSGEIIESASSGTWDVGFTPVDDERKKLVDFGPNYALGESTYMVAPGSKIQSIAEVDRPGVRVVGVENTATIRTARRTLKNTEAIGTKGLDEAVAMMKDGKADAIALGRESLESLVDQFPGARVLDGYFHATGTAIAVPKGRAAALKIMTDFIEAAKQDGTVRRAFDAAGLQKTKVAPAGSRS</sequence>
<dbReference type="RefSeq" id="WP_157746667.1">
    <property type="nucleotide sequence ID" value="NZ_AP014946.1"/>
</dbReference>
<dbReference type="SUPFAM" id="SSF53850">
    <property type="entry name" value="Periplasmic binding protein-like II"/>
    <property type="match status" value="1"/>
</dbReference>
<accession>A0A0S3PP21</accession>
<evidence type="ECO:0000259" key="3">
    <source>
        <dbReference type="SMART" id="SM00062"/>
    </source>
</evidence>
<keyword evidence="5" id="KW-1185">Reference proteome</keyword>
<dbReference type="AlphaFoldDB" id="A0A0S3PP21"/>
<dbReference type="EMBL" id="AP014946">
    <property type="protein sequence ID" value="BAT57675.1"/>
    <property type="molecule type" value="Genomic_DNA"/>
</dbReference>
<gene>
    <name evidence="4" type="primary">glnH</name>
    <name evidence="4" type="ORF">GJW-30_1_00183</name>
</gene>
<feature type="chain" id="PRO_5006615464" evidence="2">
    <location>
        <begin position="21"/>
        <end position="268"/>
    </location>
</feature>
<feature type="domain" description="Solute-binding protein family 3/N-terminal" evidence="3">
    <location>
        <begin position="35"/>
        <end position="258"/>
    </location>
</feature>
<feature type="signal peptide" evidence="2">
    <location>
        <begin position="1"/>
        <end position="20"/>
    </location>
</feature>
<keyword evidence="1 2" id="KW-0732">Signal</keyword>
<proteinExistence type="predicted"/>
<dbReference type="PANTHER" id="PTHR35936">
    <property type="entry name" value="MEMBRANE-BOUND LYTIC MUREIN TRANSGLYCOSYLASE F"/>
    <property type="match status" value="1"/>
</dbReference>
<dbReference type="Gene3D" id="3.40.190.10">
    <property type="entry name" value="Periplasmic binding protein-like II"/>
    <property type="match status" value="2"/>
</dbReference>
<evidence type="ECO:0000313" key="5">
    <source>
        <dbReference type="Proteomes" id="UP000236884"/>
    </source>
</evidence>
<name>A0A0S3PP21_9BRAD</name>
<dbReference type="Pfam" id="PF00497">
    <property type="entry name" value="SBP_bac_3"/>
    <property type="match status" value="1"/>
</dbReference>